<geneLocation type="plasmid" evidence="16">
    <name>pfdu301a</name>
</geneLocation>
<protein>
    <recommendedName>
        <fullName evidence="4">DNA topoisomerase (ATP-hydrolyzing)</fullName>
        <ecNumber evidence="4">5.6.2.2</ecNumber>
    </recommendedName>
</protein>
<dbReference type="Gene3D" id="3.30.230.10">
    <property type="match status" value="1"/>
</dbReference>
<evidence type="ECO:0000256" key="13">
    <source>
        <dbReference type="SAM" id="MobiDB-lite"/>
    </source>
</evidence>
<dbReference type="Pfam" id="PF01751">
    <property type="entry name" value="Toprim"/>
    <property type="match status" value="1"/>
</dbReference>
<evidence type="ECO:0000256" key="10">
    <source>
        <dbReference type="ARBA" id="ARBA00023125"/>
    </source>
</evidence>
<dbReference type="PRINTS" id="PR01159">
    <property type="entry name" value="DNAGYRASEB"/>
</dbReference>
<name>A0A6M6E0X0_PRIMG</name>
<comment type="cofactor">
    <cofactor evidence="2">
        <name>Mg(2+)</name>
        <dbReference type="ChEBI" id="CHEBI:18420"/>
    </cofactor>
</comment>
<dbReference type="GO" id="GO:0003677">
    <property type="term" value="F:DNA binding"/>
    <property type="evidence" value="ECO:0007669"/>
    <property type="project" value="UniProtKB-KW"/>
</dbReference>
<keyword evidence="7" id="KW-0067">ATP-binding</keyword>
<dbReference type="InterPro" id="IPR006171">
    <property type="entry name" value="TOPRIM_dom"/>
</dbReference>
<dbReference type="EMBL" id="CP045273">
    <property type="protein sequence ID" value="QJX80693.1"/>
    <property type="molecule type" value="Genomic_DNA"/>
</dbReference>
<keyword evidence="15" id="KW-0614">Plasmid</keyword>
<evidence type="ECO:0000256" key="8">
    <source>
        <dbReference type="ARBA" id="ARBA00022842"/>
    </source>
</evidence>
<evidence type="ECO:0000259" key="14">
    <source>
        <dbReference type="PROSITE" id="PS50880"/>
    </source>
</evidence>
<dbReference type="Pfam" id="PF00986">
    <property type="entry name" value="DNA_gyraseB_C"/>
    <property type="match status" value="1"/>
</dbReference>
<dbReference type="GO" id="GO:0046872">
    <property type="term" value="F:metal ion binding"/>
    <property type="evidence" value="ECO:0007669"/>
    <property type="project" value="UniProtKB-KW"/>
</dbReference>
<organism evidence="15 16">
    <name type="scientific">Priestia megaterium</name>
    <name type="common">Bacillus megaterium</name>
    <dbReference type="NCBI Taxonomy" id="1404"/>
    <lineage>
        <taxon>Bacteria</taxon>
        <taxon>Bacillati</taxon>
        <taxon>Bacillota</taxon>
        <taxon>Bacilli</taxon>
        <taxon>Bacillales</taxon>
        <taxon>Bacillaceae</taxon>
        <taxon>Priestia</taxon>
    </lineage>
</organism>
<dbReference type="SUPFAM" id="SSF55874">
    <property type="entry name" value="ATPase domain of HSP90 chaperone/DNA topoisomerase II/histidine kinase"/>
    <property type="match status" value="1"/>
</dbReference>
<dbReference type="Gene3D" id="3.30.565.10">
    <property type="entry name" value="Histidine kinase-like ATPase, C-terminal domain"/>
    <property type="match status" value="1"/>
</dbReference>
<dbReference type="FunFam" id="3.30.565.10:FF:000002">
    <property type="entry name" value="DNA gyrase subunit B"/>
    <property type="match status" value="1"/>
</dbReference>
<dbReference type="SMART" id="SM00387">
    <property type="entry name" value="HATPase_c"/>
    <property type="match status" value="1"/>
</dbReference>
<dbReference type="Pfam" id="PF00204">
    <property type="entry name" value="DNA_gyraseB"/>
    <property type="match status" value="1"/>
</dbReference>
<dbReference type="GO" id="GO:0005524">
    <property type="term" value="F:ATP binding"/>
    <property type="evidence" value="ECO:0007669"/>
    <property type="project" value="UniProtKB-KW"/>
</dbReference>
<dbReference type="NCBIfam" id="NF004189">
    <property type="entry name" value="PRK05644.1"/>
    <property type="match status" value="1"/>
</dbReference>
<evidence type="ECO:0000256" key="4">
    <source>
        <dbReference type="ARBA" id="ARBA00012895"/>
    </source>
</evidence>
<dbReference type="InterPro" id="IPR018522">
    <property type="entry name" value="TopoIIA_CS"/>
</dbReference>
<keyword evidence="8" id="KW-0460">Magnesium</keyword>
<dbReference type="CDD" id="cd16928">
    <property type="entry name" value="HATPase_GyrB-like"/>
    <property type="match status" value="1"/>
</dbReference>
<evidence type="ECO:0000256" key="5">
    <source>
        <dbReference type="ARBA" id="ARBA00022723"/>
    </source>
</evidence>
<reference evidence="15 16" key="1">
    <citation type="submission" date="2019-10" db="EMBL/GenBank/DDBJ databases">
        <title>Complete genome sequences for adaption low water activity.</title>
        <authorList>
            <person name="Zhao L."/>
            <person name="Zhong J."/>
        </authorList>
    </citation>
    <scope>NUCLEOTIDE SEQUENCE [LARGE SCALE GENOMIC DNA]</scope>
    <source>
        <strain evidence="15 16">FDU301</strain>
        <plasmid evidence="16">pfdu301a</plasmid>
    </source>
</reference>
<dbReference type="InterPro" id="IPR014721">
    <property type="entry name" value="Ribsml_uS5_D2-typ_fold_subgr"/>
</dbReference>
<dbReference type="GO" id="GO:0006265">
    <property type="term" value="P:DNA topological change"/>
    <property type="evidence" value="ECO:0007669"/>
    <property type="project" value="InterPro"/>
</dbReference>
<evidence type="ECO:0000256" key="2">
    <source>
        <dbReference type="ARBA" id="ARBA00001946"/>
    </source>
</evidence>
<dbReference type="InterPro" id="IPR013506">
    <property type="entry name" value="Topo_IIA_bsu_dom2"/>
</dbReference>
<dbReference type="CDD" id="cd00822">
    <property type="entry name" value="TopoII_Trans_DNA_gyrase"/>
    <property type="match status" value="1"/>
</dbReference>
<dbReference type="PRINTS" id="PR00418">
    <property type="entry name" value="TPI2FAMILY"/>
</dbReference>
<dbReference type="FunFam" id="3.30.230.10:FF:000005">
    <property type="entry name" value="DNA gyrase subunit B"/>
    <property type="match status" value="1"/>
</dbReference>
<feature type="region of interest" description="Disordered" evidence="13">
    <location>
        <begin position="411"/>
        <end position="434"/>
    </location>
</feature>
<dbReference type="AlphaFoldDB" id="A0A6M6E0X0"/>
<accession>A0A6M6E0X0</accession>
<dbReference type="GO" id="GO:0034335">
    <property type="term" value="F:DNA negative supercoiling activity"/>
    <property type="evidence" value="ECO:0007669"/>
    <property type="project" value="UniProtKB-ARBA"/>
</dbReference>
<dbReference type="InterPro" id="IPR003594">
    <property type="entry name" value="HATPase_dom"/>
</dbReference>
<dbReference type="InterPro" id="IPR034160">
    <property type="entry name" value="TOPRIM_GyrB"/>
</dbReference>
<dbReference type="Proteomes" id="UP000501076">
    <property type="component" value="Plasmid pFDU301A"/>
</dbReference>
<evidence type="ECO:0000256" key="6">
    <source>
        <dbReference type="ARBA" id="ARBA00022741"/>
    </source>
</evidence>
<comment type="subunit">
    <text evidence="12">Heterotetramer composed of ParC and ParE.</text>
</comment>
<dbReference type="InterPro" id="IPR013760">
    <property type="entry name" value="Topo_IIA-like_dom_sf"/>
</dbReference>
<sequence>MEVNFLSNEKQQYGEDQIRVLEGLEAVRLRPGMYIGSTSSKGLHHLVWEIVDNSIDEHMGGFGKEINVTIHSDNSITVSDKGRGIPVGIHKEKGIPTVEVVLTVLHAGGKFGGEGSAYKSSGGLHGVGSSVTNALSENFKVTVRREGKIHYMEFSRGETTKKLEVIGDTDENDTGTTIWFKPDRLIFKETTEFDYQTIYNRLRECAFLNAGLKITLTDERVVQEDGEYQSAEFLFENGILDYITYLNRKRTPLHQNVIHLTDIQDDIRVEVGFQYTSDYKEHITSFTNNIKTYEGGTHETGFKSAISQVIKQIIDEKNLIKSTQRDEQLESSDTRIGLVSVISVKVPDPEFEGQTKTKLGNPEAKPVVQKIVQEQFIKFLAENPKELNLILDKVMESYNERMTLKRARQAIRQQSKREDSSFSLPPKLTDCRQSTPPELRELYIVEGDSAGGTAKKAADSVFQAILPLRGKILNVEKASLKKILDNAEIRNIAAAIGAGMGDNFNIEDIRYHKIVIMTDADVDGSHIQTLLLTFFYRYMKPLIDNGHIYIAQPPLYGIKRGSKILKFARNEEELERAKIEFPSGFVQRYKGLGEMNANELEETTMNPEQRILVRVRIEDAELVNDIFEALMGDTPAERKRFIEENSHKADIDI</sequence>
<keyword evidence="6" id="KW-0547">Nucleotide-binding</keyword>
<evidence type="ECO:0000313" key="15">
    <source>
        <dbReference type="EMBL" id="QJX80693.1"/>
    </source>
</evidence>
<evidence type="ECO:0000256" key="3">
    <source>
        <dbReference type="ARBA" id="ARBA00010708"/>
    </source>
</evidence>
<keyword evidence="5" id="KW-0479">Metal-binding</keyword>
<comment type="catalytic activity">
    <reaction evidence="1">
        <text>ATP-dependent breakage, passage and rejoining of double-stranded DNA.</text>
        <dbReference type="EC" id="5.6.2.2"/>
    </reaction>
</comment>
<dbReference type="CDD" id="cd03366">
    <property type="entry name" value="TOPRIM_TopoIIA_GyrB"/>
    <property type="match status" value="1"/>
</dbReference>
<dbReference type="SUPFAM" id="SSF54211">
    <property type="entry name" value="Ribosomal protein S5 domain 2-like"/>
    <property type="match status" value="1"/>
</dbReference>
<dbReference type="InterPro" id="IPR036890">
    <property type="entry name" value="HATPase_C_sf"/>
</dbReference>
<dbReference type="Gene3D" id="3.40.50.670">
    <property type="match status" value="1"/>
</dbReference>
<evidence type="ECO:0000256" key="11">
    <source>
        <dbReference type="ARBA" id="ARBA00023235"/>
    </source>
</evidence>
<evidence type="ECO:0000256" key="7">
    <source>
        <dbReference type="ARBA" id="ARBA00022840"/>
    </source>
</evidence>
<dbReference type="PANTHER" id="PTHR45866">
    <property type="entry name" value="DNA GYRASE/TOPOISOMERASE SUBUNIT B"/>
    <property type="match status" value="1"/>
</dbReference>
<comment type="similarity">
    <text evidence="3">Belongs to the type II topoisomerase GyrB family.</text>
</comment>
<dbReference type="InterPro" id="IPR002288">
    <property type="entry name" value="DNA_gyrase_B_C"/>
</dbReference>
<evidence type="ECO:0000256" key="9">
    <source>
        <dbReference type="ARBA" id="ARBA00023029"/>
    </source>
</evidence>
<evidence type="ECO:0000256" key="12">
    <source>
        <dbReference type="ARBA" id="ARBA00063644"/>
    </source>
</evidence>
<dbReference type="PANTHER" id="PTHR45866:SF12">
    <property type="entry name" value="DNA TOPOISOMERASE 4 SUBUNIT B"/>
    <property type="match status" value="1"/>
</dbReference>
<evidence type="ECO:0000256" key="1">
    <source>
        <dbReference type="ARBA" id="ARBA00000185"/>
    </source>
</evidence>
<dbReference type="PROSITE" id="PS50880">
    <property type="entry name" value="TOPRIM"/>
    <property type="match status" value="1"/>
</dbReference>
<dbReference type="SUPFAM" id="SSF56719">
    <property type="entry name" value="Type II DNA topoisomerase"/>
    <property type="match status" value="1"/>
</dbReference>
<dbReference type="InterPro" id="IPR000565">
    <property type="entry name" value="Topo_IIA_B"/>
</dbReference>
<dbReference type="SMART" id="SM00433">
    <property type="entry name" value="TOP2c"/>
    <property type="match status" value="1"/>
</dbReference>
<dbReference type="PROSITE" id="PS00177">
    <property type="entry name" value="TOPOISOMERASE_II"/>
    <property type="match status" value="1"/>
</dbReference>
<dbReference type="InterPro" id="IPR001241">
    <property type="entry name" value="Topo_IIA"/>
</dbReference>
<dbReference type="InterPro" id="IPR013759">
    <property type="entry name" value="Topo_IIA_B_C"/>
</dbReference>
<gene>
    <name evidence="15" type="ORF">FDZ14_31890</name>
</gene>
<dbReference type="InterPro" id="IPR020568">
    <property type="entry name" value="Ribosomal_Su5_D2-typ_SF"/>
</dbReference>
<keyword evidence="11" id="KW-0413">Isomerase</keyword>
<dbReference type="FunFam" id="3.40.50.670:FF:000001">
    <property type="entry name" value="DNA topoisomerase 2"/>
    <property type="match status" value="1"/>
</dbReference>
<evidence type="ECO:0000313" key="16">
    <source>
        <dbReference type="Proteomes" id="UP000501076"/>
    </source>
</evidence>
<dbReference type="Pfam" id="PF02518">
    <property type="entry name" value="HATPase_c"/>
    <property type="match status" value="1"/>
</dbReference>
<keyword evidence="10" id="KW-0238">DNA-binding</keyword>
<keyword evidence="9" id="KW-0799">Topoisomerase</keyword>
<dbReference type="EC" id="5.6.2.2" evidence="4"/>
<proteinExistence type="inferred from homology"/>
<feature type="domain" description="Toprim" evidence="14">
    <location>
        <begin position="440"/>
        <end position="554"/>
    </location>
</feature>